<evidence type="ECO:0008006" key="12">
    <source>
        <dbReference type="Google" id="ProtNLM"/>
    </source>
</evidence>
<evidence type="ECO:0000313" key="10">
    <source>
        <dbReference type="EMBL" id="KAG9692085.1"/>
    </source>
</evidence>
<evidence type="ECO:0000256" key="5">
    <source>
        <dbReference type="ARBA" id="ARBA00022786"/>
    </source>
</evidence>
<dbReference type="SMART" id="SM00517">
    <property type="entry name" value="PolyA"/>
    <property type="match status" value="1"/>
</dbReference>
<feature type="region of interest" description="Disordered" evidence="7">
    <location>
        <begin position="58"/>
        <end position="83"/>
    </location>
</feature>
<feature type="compositionally biased region" description="Polar residues" evidence="7">
    <location>
        <begin position="590"/>
        <end position="601"/>
    </location>
</feature>
<evidence type="ECO:0000256" key="6">
    <source>
        <dbReference type="ARBA" id="ARBA00022833"/>
    </source>
</evidence>
<feature type="domain" description="PABC" evidence="8">
    <location>
        <begin position="399"/>
        <end position="490"/>
    </location>
</feature>
<dbReference type="InterPro" id="IPR044066">
    <property type="entry name" value="TRIAD_supradom"/>
</dbReference>
<sequence>MDRHTREMILRLQKEDLTVLAALWNASDEGSSEYNATVRVYRRQLSLMDHYLSDSRQVKTTEDAVGDTSDEARAYSRQSTDGNAPILTEFGDVHRAGNVYAHRDKPSLFTPTASPPPIVNATSADSFVENPEHLVVRFPQSVPTSRGQFDRLSHGLSQQSRPARSFAQSEDILVNNVSDAHFQKKVKRMMVILPDRSVSVLCKALQICHGRLDDAVDYIFRHEENKDSTDVVDLSSFGAAPPALQPTECSTAAKTIPEHSVDQLTTIGDPLLKTQASAIAKSEPESESGLFAQEDTTGKMPENLLRLSGTLSSPNSRARNGGLDHAHCAVPPKHESFKSASKCDTTCQHSGNSTTTAPNTYLDMMRPNIGQYYHPLNGHGHPHQPGGCSPQPSQVTSAAPSLDIHALNLMGPALQKQVLGKALYPKVREQQLKFVGLHPNIRIQQLELVAKITGMLLELHSAHVLHLINDDVALCSKVSEAIWGTSHRSGASSTASADDGTELDADVSLRLYRHELRTGDQQIDDRISARAAAEDELRQRNAMRADREEARRLFQELNPDEPLPALSEVDRILATDHSDSSNAPVKDETSSALGPLQSSKQPDPRASFSLFPVHTTASTPGVKRSANHLDTMAEPPSKRQATEIAVSTASQVNSEIPAQASTLGTLIFGGLKRPAEADGITPPPPKRQETSSKTSTSVFTPSHSPTQETTTPLVPDPIDSPRIEDPTAAMFGRFSPALTDMPHLSRGLSVRRDSGSRSLYPPRSNRNSDRTSGTGTAETPTSQTIPASRQPVTPGQQLVVAPVQSAEVECVACLKEVPRTETYSNSCGHPYCRKCVNRLLKKAARDDSLWPPQCCQAEFSIEDVKPLLREGLVPVIEARQVEMSVPILDRIYCVGCSTFIPEDFIQDDNAICPVCVKSMCIECREEAHAGGCQNKLEQDIKDLEALAEKEGWKKCSKCLMIVEHHTGCAHMT</sequence>
<evidence type="ECO:0000256" key="4">
    <source>
        <dbReference type="ARBA" id="ARBA00022771"/>
    </source>
</evidence>
<feature type="compositionally biased region" description="Polar residues" evidence="7">
    <location>
        <begin position="691"/>
        <end position="712"/>
    </location>
</feature>
<dbReference type="OrthoDB" id="9977870at2759"/>
<evidence type="ECO:0000256" key="7">
    <source>
        <dbReference type="SAM" id="MobiDB-lite"/>
    </source>
</evidence>
<keyword evidence="1" id="KW-0808">Transferase</keyword>
<reference evidence="10" key="1">
    <citation type="journal article" date="2021" name="J Fungi (Basel)">
        <title>Virulence traits and population genomics of the black yeast Aureobasidium melanogenum.</title>
        <authorList>
            <person name="Cernosa A."/>
            <person name="Sun X."/>
            <person name="Gostincar C."/>
            <person name="Fang C."/>
            <person name="Gunde-Cimerman N."/>
            <person name="Song Z."/>
        </authorList>
    </citation>
    <scope>NUCLEOTIDE SEQUENCE</scope>
    <source>
        <strain evidence="10">EXF-9911</strain>
    </source>
</reference>
<dbReference type="GO" id="GO:0008270">
    <property type="term" value="F:zinc ion binding"/>
    <property type="evidence" value="ECO:0007669"/>
    <property type="project" value="UniProtKB-KW"/>
</dbReference>
<comment type="caution">
    <text evidence="10">The sequence shown here is derived from an EMBL/GenBank/DDBJ whole genome shotgun (WGS) entry which is preliminary data.</text>
</comment>
<dbReference type="AlphaFoldDB" id="A0A9P8J9K9"/>
<dbReference type="PROSITE" id="PS00518">
    <property type="entry name" value="ZF_RING_1"/>
    <property type="match status" value="1"/>
</dbReference>
<organism evidence="10 11">
    <name type="scientific">Aureobasidium melanogenum</name>
    <name type="common">Aureobasidium pullulans var. melanogenum</name>
    <dbReference type="NCBI Taxonomy" id="46634"/>
    <lineage>
        <taxon>Eukaryota</taxon>
        <taxon>Fungi</taxon>
        <taxon>Dikarya</taxon>
        <taxon>Ascomycota</taxon>
        <taxon>Pezizomycotina</taxon>
        <taxon>Dothideomycetes</taxon>
        <taxon>Dothideomycetidae</taxon>
        <taxon>Dothideales</taxon>
        <taxon>Saccotheciaceae</taxon>
        <taxon>Aureobasidium</taxon>
    </lineage>
</organism>
<name>A0A9P8J9K9_AURME</name>
<dbReference type="Proteomes" id="UP000779574">
    <property type="component" value="Unassembled WGS sequence"/>
</dbReference>
<dbReference type="EMBL" id="JAHFXF010000243">
    <property type="protein sequence ID" value="KAG9692085.1"/>
    <property type="molecule type" value="Genomic_DNA"/>
</dbReference>
<dbReference type="InterPro" id="IPR002004">
    <property type="entry name" value="PABP_HYD_C"/>
</dbReference>
<feature type="compositionally biased region" description="Polar residues" evidence="7">
    <location>
        <begin position="770"/>
        <end position="793"/>
    </location>
</feature>
<evidence type="ECO:0000259" key="8">
    <source>
        <dbReference type="PROSITE" id="PS51309"/>
    </source>
</evidence>
<proteinExistence type="predicted"/>
<keyword evidence="4" id="KW-0863">Zinc-finger</keyword>
<gene>
    <name evidence="10" type="ORF">KCU76_g6974</name>
</gene>
<evidence type="ECO:0000259" key="9">
    <source>
        <dbReference type="PROSITE" id="PS51873"/>
    </source>
</evidence>
<dbReference type="CDD" id="cd20335">
    <property type="entry name" value="BRcat_RBR"/>
    <property type="match status" value="1"/>
</dbReference>
<evidence type="ECO:0000256" key="3">
    <source>
        <dbReference type="ARBA" id="ARBA00022737"/>
    </source>
</evidence>
<dbReference type="Gene3D" id="3.30.40.10">
    <property type="entry name" value="Zinc/RING finger domain, C3HC4 (zinc finger)"/>
    <property type="match status" value="1"/>
</dbReference>
<evidence type="ECO:0000256" key="1">
    <source>
        <dbReference type="ARBA" id="ARBA00022679"/>
    </source>
</evidence>
<keyword evidence="3" id="KW-0677">Repeat</keyword>
<dbReference type="SUPFAM" id="SSF63570">
    <property type="entry name" value="PABC (PABP) domain"/>
    <property type="match status" value="1"/>
</dbReference>
<feature type="compositionally biased region" description="Basic and acidic residues" evidence="7">
    <location>
        <begin position="576"/>
        <end position="589"/>
    </location>
</feature>
<dbReference type="SUPFAM" id="SSF57850">
    <property type="entry name" value="RING/U-box"/>
    <property type="match status" value="1"/>
</dbReference>
<accession>A0A9P8J9K9</accession>
<dbReference type="Pfam" id="PF00658">
    <property type="entry name" value="MLLE"/>
    <property type="match status" value="1"/>
</dbReference>
<feature type="domain" description="RING-type" evidence="9">
    <location>
        <begin position="806"/>
        <end position="972"/>
    </location>
</feature>
<feature type="non-terminal residue" evidence="10">
    <location>
        <position position="972"/>
    </location>
</feature>
<dbReference type="PANTHER" id="PTHR11685">
    <property type="entry name" value="RBR FAMILY RING FINGER AND IBR DOMAIN-CONTAINING"/>
    <property type="match status" value="1"/>
</dbReference>
<dbReference type="GO" id="GO:0004842">
    <property type="term" value="F:ubiquitin-protein transferase activity"/>
    <property type="evidence" value="ECO:0007669"/>
    <property type="project" value="InterPro"/>
</dbReference>
<dbReference type="InterPro" id="IPR013083">
    <property type="entry name" value="Znf_RING/FYVE/PHD"/>
</dbReference>
<dbReference type="GO" id="GO:0003723">
    <property type="term" value="F:RNA binding"/>
    <property type="evidence" value="ECO:0007669"/>
    <property type="project" value="InterPro"/>
</dbReference>
<feature type="region of interest" description="Disordered" evidence="7">
    <location>
        <begin position="674"/>
        <end position="793"/>
    </location>
</feature>
<dbReference type="InterPro" id="IPR031127">
    <property type="entry name" value="E3_UB_ligase_RBR"/>
</dbReference>
<dbReference type="InterPro" id="IPR036053">
    <property type="entry name" value="PABP-dom"/>
</dbReference>
<evidence type="ECO:0000313" key="11">
    <source>
        <dbReference type="Proteomes" id="UP000779574"/>
    </source>
</evidence>
<feature type="region of interest" description="Disordered" evidence="7">
    <location>
        <begin position="576"/>
        <end position="646"/>
    </location>
</feature>
<keyword evidence="2" id="KW-0479">Metal-binding</keyword>
<dbReference type="Gene3D" id="1.10.1900.10">
    <property type="entry name" value="c-terminal domain of poly(a) binding protein"/>
    <property type="match status" value="1"/>
</dbReference>
<keyword evidence="5" id="KW-0833">Ubl conjugation pathway</keyword>
<keyword evidence="6" id="KW-0862">Zinc</keyword>
<dbReference type="PROSITE" id="PS51309">
    <property type="entry name" value="PABC"/>
    <property type="match status" value="1"/>
</dbReference>
<dbReference type="InterPro" id="IPR017907">
    <property type="entry name" value="Znf_RING_CS"/>
</dbReference>
<reference evidence="10" key="2">
    <citation type="submission" date="2021-08" db="EMBL/GenBank/DDBJ databases">
        <authorList>
            <person name="Gostincar C."/>
            <person name="Sun X."/>
            <person name="Song Z."/>
            <person name="Gunde-Cimerman N."/>
        </authorList>
    </citation>
    <scope>NUCLEOTIDE SEQUENCE</scope>
    <source>
        <strain evidence="10">EXF-9911</strain>
    </source>
</reference>
<dbReference type="GO" id="GO:0016567">
    <property type="term" value="P:protein ubiquitination"/>
    <property type="evidence" value="ECO:0007669"/>
    <property type="project" value="InterPro"/>
</dbReference>
<dbReference type="PROSITE" id="PS51873">
    <property type="entry name" value="TRIAD"/>
    <property type="match status" value="1"/>
</dbReference>
<protein>
    <recommendedName>
        <fullName evidence="12">RING-type domain-containing protein</fullName>
    </recommendedName>
</protein>
<evidence type="ECO:0000256" key="2">
    <source>
        <dbReference type="ARBA" id="ARBA00022723"/>
    </source>
</evidence>